<gene>
    <name evidence="2" type="ORF">FH759_09790</name>
</gene>
<name>A0A7C9HCK2_9RHOB</name>
<evidence type="ECO:0000313" key="2">
    <source>
        <dbReference type="EMBL" id="MTJ04967.1"/>
    </source>
</evidence>
<dbReference type="AlphaFoldDB" id="A0A7C9HCK2"/>
<sequence length="72" mass="7772">MKLNGADVDGEIYPTSGWNGAASPQAFMVKFNDETIADKGHVLTDDADDEWVITSCHDTPDGSLYLLAPRTS</sequence>
<dbReference type="RefSeq" id="WP_273249721.1">
    <property type="nucleotide sequence ID" value="NZ_VENJ01000012.1"/>
</dbReference>
<dbReference type="EMBL" id="VENJ01000012">
    <property type="protein sequence ID" value="MTJ04967.1"/>
    <property type="molecule type" value="Genomic_DNA"/>
</dbReference>
<organism evidence="2 3">
    <name type="scientific">Sediminimonas qiaohouensis</name>
    <dbReference type="NCBI Taxonomy" id="552061"/>
    <lineage>
        <taxon>Bacteria</taxon>
        <taxon>Pseudomonadati</taxon>
        <taxon>Pseudomonadota</taxon>
        <taxon>Alphaproteobacteria</taxon>
        <taxon>Rhodobacterales</taxon>
        <taxon>Roseobacteraceae</taxon>
        <taxon>Sediminimonas</taxon>
    </lineage>
</organism>
<comment type="caution">
    <text evidence="2">The sequence shown here is derived from an EMBL/GenBank/DDBJ whole genome shotgun (WGS) entry which is preliminary data.</text>
</comment>
<protein>
    <submittedName>
        <fullName evidence="2">Uncharacterized protein</fullName>
    </submittedName>
</protein>
<evidence type="ECO:0000313" key="3">
    <source>
        <dbReference type="Proteomes" id="UP000483078"/>
    </source>
</evidence>
<evidence type="ECO:0000256" key="1">
    <source>
        <dbReference type="SAM" id="MobiDB-lite"/>
    </source>
</evidence>
<proteinExistence type="predicted"/>
<dbReference type="Proteomes" id="UP000483078">
    <property type="component" value="Unassembled WGS sequence"/>
</dbReference>
<accession>A0A7C9HCK2</accession>
<reference evidence="2 3" key="1">
    <citation type="submission" date="2019-06" db="EMBL/GenBank/DDBJ databases">
        <title>Enrichment of Autotrophic Halophilic Microorganisms from Red Sea Brine Pool Using Microbial Electrosynthesis System.</title>
        <authorList>
            <person name="Alqahtani M.F."/>
            <person name="Bajracharya S."/>
            <person name="Katuri K.P."/>
            <person name="Ali M."/>
            <person name="Saikaly P.E."/>
        </authorList>
    </citation>
    <scope>NUCLEOTIDE SEQUENCE [LARGE SCALE GENOMIC DNA]</scope>
    <source>
        <strain evidence="2">MES6</strain>
    </source>
</reference>
<feature type="region of interest" description="Disordered" evidence="1">
    <location>
        <begin position="1"/>
        <end position="21"/>
    </location>
</feature>